<evidence type="ECO:0000256" key="2">
    <source>
        <dbReference type="ARBA" id="ARBA00022448"/>
    </source>
</evidence>
<evidence type="ECO:0000256" key="1">
    <source>
        <dbReference type="ARBA" id="ARBA00011028"/>
    </source>
</evidence>
<dbReference type="Gene3D" id="3.40.50.1980">
    <property type="entry name" value="Nitrogenase molybdenum iron protein domain"/>
    <property type="match status" value="2"/>
</dbReference>
<keyword evidence="2" id="KW-0813">Transport</keyword>
<dbReference type="InterPro" id="IPR006127">
    <property type="entry name" value="ZnuA-like"/>
</dbReference>
<dbReference type="AlphaFoldDB" id="A0A6J7HI04"/>
<evidence type="ECO:0000256" key="3">
    <source>
        <dbReference type="ARBA" id="ARBA00022729"/>
    </source>
</evidence>
<accession>A0A6J7HI04</accession>
<proteinExistence type="inferred from homology"/>
<protein>
    <submittedName>
        <fullName evidence="4">Unannotated protein</fullName>
    </submittedName>
</protein>
<organism evidence="4">
    <name type="scientific">freshwater metagenome</name>
    <dbReference type="NCBI Taxonomy" id="449393"/>
    <lineage>
        <taxon>unclassified sequences</taxon>
        <taxon>metagenomes</taxon>
        <taxon>ecological metagenomes</taxon>
    </lineage>
</organism>
<dbReference type="GO" id="GO:0030001">
    <property type="term" value="P:metal ion transport"/>
    <property type="evidence" value="ECO:0007669"/>
    <property type="project" value="InterPro"/>
</dbReference>
<comment type="similarity">
    <text evidence="1">Belongs to the bacterial solute-binding protein 9 family.</text>
</comment>
<dbReference type="Pfam" id="PF01297">
    <property type="entry name" value="ZnuA"/>
    <property type="match status" value="1"/>
</dbReference>
<dbReference type="SUPFAM" id="SSF53807">
    <property type="entry name" value="Helical backbone' metal receptor"/>
    <property type="match status" value="1"/>
</dbReference>
<keyword evidence="3" id="KW-0732">Signal</keyword>
<dbReference type="GO" id="GO:0046872">
    <property type="term" value="F:metal ion binding"/>
    <property type="evidence" value="ECO:0007669"/>
    <property type="project" value="InterPro"/>
</dbReference>
<sequence>MVSVQSFPARRLARIVLAGLLAAALTPTAAHATRSDHSNSKKKVTVAAAFFPLAAAVAQVGGPLVKVANLTPAGVEPHDLELNTQQAETVLDADLAVVVGNGFQPQVEDIAADRDGPTLNVLKALPINAGDKKVEEGDATALDPHVWLDPVLYQSVVDAIASALSKVDPNHAADYTANAAVYNAKLATLNTEYETGLANCSRQLLVTAHEAFGWLTQRYGLTPEGIAGISPDAEPNPQRLADLTDLVEKKGVTTIYTEDLVSPKVARTLAREAGGLKTATLNPLEGLTAKQIKAGATYISEMQDNLQAIQKGLGCSA</sequence>
<gene>
    <name evidence="4" type="ORF">UFOPK3605_01568</name>
</gene>
<evidence type="ECO:0000313" key="4">
    <source>
        <dbReference type="EMBL" id="CAB4919182.1"/>
    </source>
</evidence>
<name>A0A6J7HI04_9ZZZZ</name>
<dbReference type="InterPro" id="IPR050492">
    <property type="entry name" value="Bact_metal-bind_prot9"/>
</dbReference>
<dbReference type="PANTHER" id="PTHR42953:SF3">
    <property type="entry name" value="HIGH-AFFINITY ZINC UPTAKE SYSTEM PROTEIN ZNUA"/>
    <property type="match status" value="1"/>
</dbReference>
<reference evidence="4" key="1">
    <citation type="submission" date="2020-05" db="EMBL/GenBank/DDBJ databases">
        <authorList>
            <person name="Chiriac C."/>
            <person name="Salcher M."/>
            <person name="Ghai R."/>
            <person name="Kavagutti S V."/>
        </authorList>
    </citation>
    <scope>NUCLEOTIDE SEQUENCE</scope>
</reference>
<dbReference type="EMBL" id="CAFBMM010000129">
    <property type="protein sequence ID" value="CAB4919182.1"/>
    <property type="molecule type" value="Genomic_DNA"/>
</dbReference>
<dbReference type="PANTHER" id="PTHR42953">
    <property type="entry name" value="HIGH-AFFINITY ZINC UPTAKE SYSTEM PROTEIN ZNUA-RELATED"/>
    <property type="match status" value="1"/>
</dbReference>